<evidence type="ECO:0000313" key="4">
    <source>
        <dbReference type="EMBL" id="CAD6231647.1"/>
    </source>
</evidence>
<dbReference type="OrthoDB" id="5949865at2759"/>
<evidence type="ECO:0000256" key="3">
    <source>
        <dbReference type="SAM" id="MobiDB-lite"/>
    </source>
</evidence>
<accession>A0A811NQ46</accession>
<sequence length="165" mass="18095">MASFNQESRAAPQREEAPVQSKYGGISPKKPLINKDRERAYFDSADWVLGKQGASSNSTTTVLATTEPLKPKLQSIPHGHTPSQHSPNGRANSHLSMGCWETKSDNLGSGAQPYETVNGPQVVGSDKIKWFAIRHISSWKPLLEFLVSIHKLPMFDGAAMTLPWA</sequence>
<feature type="compositionally biased region" description="Polar residues" evidence="3">
    <location>
        <begin position="81"/>
        <end position="95"/>
    </location>
</feature>
<evidence type="ECO:0000256" key="1">
    <source>
        <dbReference type="ARBA" id="ARBA00010520"/>
    </source>
</evidence>
<comment type="caution">
    <text evidence="4">The sequence shown here is derived from an EMBL/GenBank/DDBJ whole genome shotgun (WGS) entry which is preliminary data.</text>
</comment>
<reference evidence="4" key="1">
    <citation type="submission" date="2020-10" db="EMBL/GenBank/DDBJ databases">
        <authorList>
            <person name="Han B."/>
            <person name="Lu T."/>
            <person name="Zhao Q."/>
            <person name="Huang X."/>
            <person name="Zhao Y."/>
        </authorList>
    </citation>
    <scope>NUCLEOTIDE SEQUENCE</scope>
</reference>
<dbReference type="Proteomes" id="UP000604825">
    <property type="component" value="Unassembled WGS sequence"/>
</dbReference>
<keyword evidence="5" id="KW-1185">Reference proteome</keyword>
<dbReference type="PANTHER" id="PTHR34804:SF2">
    <property type="entry name" value="OS01G0305200 PROTEIN"/>
    <property type="match status" value="1"/>
</dbReference>
<comment type="similarity">
    <text evidence="1 2">Belongs to the endosulfine family.</text>
</comment>
<organism evidence="4 5">
    <name type="scientific">Miscanthus lutarioriparius</name>
    <dbReference type="NCBI Taxonomy" id="422564"/>
    <lineage>
        <taxon>Eukaryota</taxon>
        <taxon>Viridiplantae</taxon>
        <taxon>Streptophyta</taxon>
        <taxon>Embryophyta</taxon>
        <taxon>Tracheophyta</taxon>
        <taxon>Spermatophyta</taxon>
        <taxon>Magnoliopsida</taxon>
        <taxon>Liliopsida</taxon>
        <taxon>Poales</taxon>
        <taxon>Poaceae</taxon>
        <taxon>PACMAD clade</taxon>
        <taxon>Panicoideae</taxon>
        <taxon>Andropogonodae</taxon>
        <taxon>Andropogoneae</taxon>
        <taxon>Saccharinae</taxon>
        <taxon>Miscanthus</taxon>
    </lineage>
</organism>
<gene>
    <name evidence="4" type="ORF">NCGR_LOCUS21627</name>
</gene>
<dbReference type="PANTHER" id="PTHR34804">
    <property type="entry name" value="CAMP-REGULATED PHOSPHOPROTEIN 19-RELATED PROTEIN"/>
    <property type="match status" value="1"/>
</dbReference>
<protein>
    <submittedName>
        <fullName evidence="4">Uncharacterized protein</fullName>
    </submittedName>
</protein>
<feature type="region of interest" description="Disordered" evidence="3">
    <location>
        <begin position="1"/>
        <end position="33"/>
    </location>
</feature>
<proteinExistence type="inferred from homology"/>
<feature type="region of interest" description="Disordered" evidence="3">
    <location>
        <begin position="72"/>
        <end position="95"/>
    </location>
</feature>
<dbReference type="Pfam" id="PF04667">
    <property type="entry name" value="Endosulfine"/>
    <property type="match status" value="1"/>
</dbReference>
<name>A0A811NQ46_9POAL</name>
<dbReference type="AlphaFoldDB" id="A0A811NQ46"/>
<dbReference type="EMBL" id="CAJGYO010000005">
    <property type="protein sequence ID" value="CAD6231647.1"/>
    <property type="molecule type" value="Genomic_DNA"/>
</dbReference>
<dbReference type="InterPro" id="IPR006760">
    <property type="entry name" value="Endosulphine"/>
</dbReference>
<evidence type="ECO:0000256" key="2">
    <source>
        <dbReference type="RuleBase" id="RU363120"/>
    </source>
</evidence>
<evidence type="ECO:0000313" key="5">
    <source>
        <dbReference type="Proteomes" id="UP000604825"/>
    </source>
</evidence>